<dbReference type="Proteomes" id="UP001562159">
    <property type="component" value="Unassembled WGS sequence"/>
</dbReference>
<dbReference type="InterPro" id="IPR033788">
    <property type="entry name" value="VbhA-like"/>
</dbReference>
<protein>
    <submittedName>
        <fullName evidence="2">Antitoxin VbhA family protein</fullName>
    </submittedName>
</protein>
<evidence type="ECO:0000313" key="3">
    <source>
        <dbReference type="Proteomes" id="UP001562159"/>
    </source>
</evidence>
<name>A0ABV4AVS9_9GAMM</name>
<reference evidence="2 3" key="1">
    <citation type="submission" date="2024-07" db="EMBL/GenBank/DDBJ databases">
        <title>Molecular mechanisms and environmental adaptations of flagellar loss and biofilm growth of Rhodanobacter under environmental stress.</title>
        <authorList>
            <person name="Chen M."/>
        </authorList>
    </citation>
    <scope>NUCLEOTIDE SEQUENCE [LARGE SCALE GENOMIC DNA]</scope>
    <source>
        <strain evidence="2 3">RS22</strain>
    </source>
</reference>
<feature type="domain" description="Antitoxin VbhA" evidence="1">
    <location>
        <begin position="8"/>
        <end position="52"/>
    </location>
</feature>
<dbReference type="Gene3D" id="1.10.8.1050">
    <property type="entry name" value="Antitoxin VbhA-like"/>
    <property type="match status" value="1"/>
</dbReference>
<dbReference type="InterPro" id="IPR043038">
    <property type="entry name" value="VbhA_sf"/>
</dbReference>
<evidence type="ECO:0000313" key="2">
    <source>
        <dbReference type="EMBL" id="MEY2184380.1"/>
    </source>
</evidence>
<dbReference type="EMBL" id="JBGBPY010000002">
    <property type="protein sequence ID" value="MEY2184380.1"/>
    <property type="molecule type" value="Genomic_DNA"/>
</dbReference>
<dbReference type="CDD" id="cd11586">
    <property type="entry name" value="VbhA_like"/>
    <property type="match status" value="1"/>
</dbReference>
<comment type="caution">
    <text evidence="2">The sequence shown here is derived from an EMBL/GenBank/DDBJ whole genome shotgun (WGS) entry which is preliminary data.</text>
</comment>
<dbReference type="Pfam" id="PF18495">
    <property type="entry name" value="VbhA"/>
    <property type="match status" value="1"/>
</dbReference>
<proteinExistence type="predicted"/>
<evidence type="ECO:0000259" key="1">
    <source>
        <dbReference type="Pfam" id="PF18495"/>
    </source>
</evidence>
<keyword evidence="3" id="KW-1185">Reference proteome</keyword>
<gene>
    <name evidence="2" type="ORF">AB7878_18385</name>
</gene>
<accession>A0ABV4AVS9</accession>
<dbReference type="InterPro" id="IPR041535">
    <property type="entry name" value="VbhA"/>
</dbReference>
<organism evidence="2 3">
    <name type="scientific">Rhodanobacter humi</name>
    <dbReference type="NCBI Taxonomy" id="1888173"/>
    <lineage>
        <taxon>Bacteria</taxon>
        <taxon>Pseudomonadati</taxon>
        <taxon>Pseudomonadota</taxon>
        <taxon>Gammaproteobacteria</taxon>
        <taxon>Lysobacterales</taxon>
        <taxon>Rhodanobacteraceae</taxon>
        <taxon>Rhodanobacter</taxon>
    </lineage>
</organism>
<sequence>MNAQEKLRKAYHQANSIVALEGWTPTDDALAIQERVIRGELTHDEAVRAHIAAVNGDEAKPGA</sequence>